<evidence type="ECO:0000313" key="1">
    <source>
        <dbReference type="EMBL" id="MDT0134493.1"/>
    </source>
</evidence>
<sequence>MDKSRQQFEETIKQLSDPSEFELKLKRANNGLNYADQHVDLMWISWQASRESLINSLEPVAWIYPSIGKSDCMVITKSAEESENIGIFFDSHGLPFKVTPLYRLDK</sequence>
<dbReference type="GeneID" id="89490917"/>
<name>A0ABU2IZK4_9GAMM</name>
<evidence type="ECO:0000313" key="2">
    <source>
        <dbReference type="Proteomes" id="UP001252207"/>
    </source>
</evidence>
<dbReference type="InterPro" id="IPR058601">
    <property type="entry name" value="Phage_phiTE_015-like"/>
</dbReference>
<gene>
    <name evidence="1" type="ORF">NLX89_14210</name>
</gene>
<evidence type="ECO:0008006" key="3">
    <source>
        <dbReference type="Google" id="ProtNLM"/>
    </source>
</evidence>
<keyword evidence="2" id="KW-1185">Reference proteome</keyword>
<dbReference type="EMBL" id="JANAVW010000001">
    <property type="protein sequence ID" value="MDT0134493.1"/>
    <property type="molecule type" value="Genomic_DNA"/>
</dbReference>
<dbReference type="Pfam" id="PF26207">
    <property type="entry name" value="Phage_phiTE_015"/>
    <property type="match status" value="1"/>
</dbReference>
<dbReference type="RefSeq" id="WP_272671634.1">
    <property type="nucleotide sequence ID" value="NZ_CP145912.1"/>
</dbReference>
<accession>A0ABU2IZK4</accession>
<comment type="caution">
    <text evidence="1">The sequence shown here is derived from an EMBL/GenBank/DDBJ whole genome shotgun (WGS) entry which is preliminary data.</text>
</comment>
<organism evidence="1 2">
    <name type="scientific">Providencia huaxiensis</name>
    <dbReference type="NCBI Taxonomy" id="2027290"/>
    <lineage>
        <taxon>Bacteria</taxon>
        <taxon>Pseudomonadati</taxon>
        <taxon>Pseudomonadota</taxon>
        <taxon>Gammaproteobacteria</taxon>
        <taxon>Enterobacterales</taxon>
        <taxon>Morganellaceae</taxon>
        <taxon>Providencia</taxon>
    </lineage>
</organism>
<dbReference type="Proteomes" id="UP001252207">
    <property type="component" value="Unassembled WGS sequence"/>
</dbReference>
<reference evidence="1 2" key="1">
    <citation type="submission" date="2022-06" db="EMBL/GenBank/DDBJ databases">
        <title>Chromosome and plasmid sequencings of Enterobacteriales species co-exiting double carbapenemases.</title>
        <authorList>
            <person name="Fu Y."/>
        </authorList>
    </citation>
    <scope>NUCLEOTIDE SEQUENCE [LARGE SCALE GENOMIC DNA]</scope>
    <source>
        <strain evidence="1 2">21030615019</strain>
    </source>
</reference>
<protein>
    <recommendedName>
        <fullName evidence="3">Phage protein</fullName>
    </recommendedName>
</protein>
<proteinExistence type="predicted"/>